<evidence type="ECO:0000256" key="3">
    <source>
        <dbReference type="ARBA" id="ARBA00022692"/>
    </source>
</evidence>
<dbReference type="EMBL" id="JACHHN010000009">
    <property type="protein sequence ID" value="MBB5192998.1"/>
    <property type="molecule type" value="Genomic_DNA"/>
</dbReference>
<feature type="transmembrane region" description="Helical" evidence="6">
    <location>
        <begin position="307"/>
        <end position="332"/>
    </location>
</feature>
<reference evidence="7 8" key="1">
    <citation type="submission" date="2020-08" db="EMBL/GenBank/DDBJ databases">
        <title>Genomic Encyclopedia of Type Strains, Phase IV (KMG-IV): sequencing the most valuable type-strain genomes for metagenomic binning, comparative biology and taxonomic classification.</title>
        <authorList>
            <person name="Goeker M."/>
        </authorList>
    </citation>
    <scope>NUCLEOTIDE SEQUENCE [LARGE SCALE GENOMIC DNA]</scope>
    <source>
        <strain evidence="7 8">DSM 18233</strain>
    </source>
</reference>
<comment type="similarity">
    <text evidence="2">Belongs to the purine-cytosine permease (2.A.39) family.</text>
</comment>
<dbReference type="Pfam" id="PF02133">
    <property type="entry name" value="Transp_cyt_pur"/>
    <property type="match status" value="1"/>
</dbReference>
<evidence type="ECO:0000256" key="4">
    <source>
        <dbReference type="ARBA" id="ARBA00022989"/>
    </source>
</evidence>
<comment type="subcellular location">
    <subcellularLocation>
        <location evidence="1">Membrane</location>
        <topology evidence="1">Multi-pass membrane protein</topology>
    </subcellularLocation>
</comment>
<keyword evidence="8" id="KW-1185">Reference proteome</keyword>
<comment type="caution">
    <text evidence="7">The sequence shown here is derived from an EMBL/GenBank/DDBJ whole genome shotgun (WGS) entry which is preliminary data.</text>
</comment>
<feature type="transmembrane region" description="Helical" evidence="6">
    <location>
        <begin position="115"/>
        <end position="134"/>
    </location>
</feature>
<feature type="transmembrane region" description="Helical" evidence="6">
    <location>
        <begin position="265"/>
        <end position="287"/>
    </location>
</feature>
<name>A0A840RKF3_9NEIS</name>
<dbReference type="PANTHER" id="PTHR30618">
    <property type="entry name" value="NCS1 FAMILY PURINE/PYRIMIDINE TRANSPORTER"/>
    <property type="match status" value="1"/>
</dbReference>
<dbReference type="RefSeq" id="WP_184102655.1">
    <property type="nucleotide sequence ID" value="NZ_JACHHN010000009.1"/>
</dbReference>
<evidence type="ECO:0000256" key="1">
    <source>
        <dbReference type="ARBA" id="ARBA00004141"/>
    </source>
</evidence>
<dbReference type="InterPro" id="IPR045225">
    <property type="entry name" value="Uracil/uridine/allantoin_perm"/>
</dbReference>
<dbReference type="Proteomes" id="UP000543030">
    <property type="component" value="Unassembled WGS sequence"/>
</dbReference>
<feature type="transmembrane region" description="Helical" evidence="6">
    <location>
        <begin position="449"/>
        <end position="466"/>
    </location>
</feature>
<feature type="transmembrane region" description="Helical" evidence="6">
    <location>
        <begin position="61"/>
        <end position="80"/>
    </location>
</feature>
<proteinExistence type="inferred from homology"/>
<feature type="transmembrane region" description="Helical" evidence="6">
    <location>
        <begin position="344"/>
        <end position="364"/>
    </location>
</feature>
<feature type="transmembrane region" description="Helical" evidence="6">
    <location>
        <begin position="424"/>
        <end position="443"/>
    </location>
</feature>
<dbReference type="CDD" id="cd11555">
    <property type="entry name" value="SLC-NCS1sbd_u1"/>
    <property type="match status" value="1"/>
</dbReference>
<feature type="transmembrane region" description="Helical" evidence="6">
    <location>
        <begin position="183"/>
        <end position="201"/>
    </location>
</feature>
<dbReference type="GO" id="GO:0005886">
    <property type="term" value="C:plasma membrane"/>
    <property type="evidence" value="ECO:0007669"/>
    <property type="project" value="TreeGrafter"/>
</dbReference>
<evidence type="ECO:0000313" key="7">
    <source>
        <dbReference type="EMBL" id="MBB5192998.1"/>
    </source>
</evidence>
<feature type="transmembrane region" description="Helical" evidence="6">
    <location>
        <begin position="86"/>
        <end position="103"/>
    </location>
</feature>
<evidence type="ECO:0000256" key="5">
    <source>
        <dbReference type="ARBA" id="ARBA00023136"/>
    </source>
</evidence>
<dbReference type="InterPro" id="IPR001248">
    <property type="entry name" value="Pur-cyt_permease"/>
</dbReference>
<gene>
    <name evidence="7" type="ORF">HNQ50_003752</name>
</gene>
<organism evidence="7 8">
    <name type="scientific">Silvimonas terrae</name>
    <dbReference type="NCBI Taxonomy" id="300266"/>
    <lineage>
        <taxon>Bacteria</taxon>
        <taxon>Pseudomonadati</taxon>
        <taxon>Pseudomonadota</taxon>
        <taxon>Betaproteobacteria</taxon>
        <taxon>Neisseriales</taxon>
        <taxon>Chitinibacteraceae</taxon>
        <taxon>Silvimonas</taxon>
    </lineage>
</organism>
<feature type="transmembrane region" description="Helical" evidence="6">
    <location>
        <begin position="28"/>
        <end position="54"/>
    </location>
</feature>
<dbReference type="Gene3D" id="1.10.4160.10">
    <property type="entry name" value="Hydantoin permease"/>
    <property type="match status" value="1"/>
</dbReference>
<accession>A0A840RKF3</accession>
<dbReference type="AlphaFoldDB" id="A0A840RKF3"/>
<dbReference type="PANTHER" id="PTHR30618:SF6">
    <property type="entry name" value="NCS1 FAMILY NUCLEOBASE:CATION SYMPORTER-1"/>
    <property type="match status" value="1"/>
</dbReference>
<evidence type="ECO:0000313" key="8">
    <source>
        <dbReference type="Proteomes" id="UP000543030"/>
    </source>
</evidence>
<sequence>MSEQTPAGYSSRLYNEDLGPLKKQDWNWYNIFAFWMSDVHSVGGYVFAGSLFALGLSSWQVLVSLLAGICLVNLFANWVAKPSQQAGVPYPVICRMAFGVWGANIPAIIRGLIAVAWYGIQTFLASSALTIVLVRFFPALESLSHSQFAGLSHLGWLGFMTMWVLQAIVFWNGMETIKRFIDWAGPAVYIVMAALAVWIVMKAGPGKITLNLGEVKYHGLAVIGPMITAIALVVSYFSGPMLNFGDFSRYGKSFSEVKRGNFWGLPINFLAFSIVTVVITSGTIPVFGQMITDPIQVVARIDNTTVAVLGAFTFVTATIGINIVANFVSPAFDFSNCNPGKVSFRTGGFIAAIGSVFITPWNLFNSPDVIHYTLDTLAAFIGPLFGILLADFYLVREQKIEIDDLYKDGPSSAYWYDGGVNKRAVMALVPSVAAGLLITFAGIKSLADFNWFIGCALGGVAYLALMKAPMPARAARQVA</sequence>
<evidence type="ECO:0000256" key="6">
    <source>
        <dbReference type="SAM" id="Phobius"/>
    </source>
</evidence>
<feature type="transmembrane region" description="Helical" evidence="6">
    <location>
        <begin position="376"/>
        <end position="395"/>
    </location>
</feature>
<keyword evidence="3 6" id="KW-0812">Transmembrane</keyword>
<feature type="transmembrane region" description="Helical" evidence="6">
    <location>
        <begin position="221"/>
        <end position="244"/>
    </location>
</feature>
<keyword evidence="5 6" id="KW-0472">Membrane</keyword>
<protein>
    <submittedName>
        <fullName evidence="7">NCS1 family nucleobase:cation symporter-1</fullName>
    </submittedName>
</protein>
<keyword evidence="4 6" id="KW-1133">Transmembrane helix</keyword>
<evidence type="ECO:0000256" key="2">
    <source>
        <dbReference type="ARBA" id="ARBA00008974"/>
    </source>
</evidence>
<dbReference type="GO" id="GO:0015205">
    <property type="term" value="F:nucleobase transmembrane transporter activity"/>
    <property type="evidence" value="ECO:0007669"/>
    <property type="project" value="TreeGrafter"/>
</dbReference>
<feature type="transmembrane region" description="Helical" evidence="6">
    <location>
        <begin position="154"/>
        <end position="171"/>
    </location>
</feature>